<evidence type="ECO:0000256" key="5">
    <source>
        <dbReference type="ARBA" id="ARBA00023242"/>
    </source>
</evidence>
<dbReference type="InterPro" id="IPR044800">
    <property type="entry name" value="LEC2-like"/>
</dbReference>
<keyword evidence="7" id="KW-1185">Reference proteome</keyword>
<comment type="subcellular location">
    <subcellularLocation>
        <location evidence="1">Nucleus</location>
    </subcellularLocation>
</comment>
<dbReference type="EMBL" id="WOCE01000009">
    <property type="protein sequence ID" value="KAE9607214.1"/>
    <property type="molecule type" value="Genomic_DNA"/>
</dbReference>
<dbReference type="Proteomes" id="UP000447434">
    <property type="component" value="Chromosome 9"/>
</dbReference>
<proteinExistence type="predicted"/>
<name>A0A6A4Q136_LUPAL</name>
<keyword evidence="2" id="KW-0805">Transcription regulation</keyword>
<dbReference type="GO" id="GO:0005634">
    <property type="term" value="C:nucleus"/>
    <property type="evidence" value="ECO:0007669"/>
    <property type="project" value="UniProtKB-SubCell"/>
</dbReference>
<keyword evidence="3" id="KW-0238">DNA-binding</keyword>
<evidence type="ECO:0000256" key="2">
    <source>
        <dbReference type="ARBA" id="ARBA00023015"/>
    </source>
</evidence>
<evidence type="ECO:0000256" key="4">
    <source>
        <dbReference type="ARBA" id="ARBA00023163"/>
    </source>
</evidence>
<evidence type="ECO:0000256" key="3">
    <source>
        <dbReference type="ARBA" id="ARBA00023125"/>
    </source>
</evidence>
<gene>
    <name evidence="6" type="ORF">Lalb_Chr09g0327701</name>
</gene>
<sequence length="264" mass="30174">MDEFLTPFSNPTTTIATTASWVSHSQQIMDHPQNVLFSSNNESHHFNAITPSPPMLCVPPPYIVPYDQNLGQPFMHMNQPLGGYPMYSTSVEQSNGIIPTYEPHQGLLQSREENMMINEALMAKFARYRRKQARQRIRSSSNLGVPSIPEGTIRAQPHVTHVFYAPDGKMLTQFLTKTLRNSDVGNVGRIIIPKRGAEEMLPTLCNKKGTNILVQDVYSDLKWSFKYKYWSNNKSHRMYILENTGKLNLTFYFLSIIALVLTRF</sequence>
<dbReference type="PANTHER" id="PTHR31140:SF74">
    <property type="entry name" value="B3 DOMAIN-CONTAINING TRANSCRIPTION FACTOR LEC2"/>
    <property type="match status" value="1"/>
</dbReference>
<keyword evidence="5" id="KW-0539">Nucleus</keyword>
<dbReference type="PANTHER" id="PTHR31140">
    <property type="entry name" value="B3 DOMAIN-CONTAINING TRANSCRIPTION FACTOR ABI3"/>
    <property type="match status" value="1"/>
</dbReference>
<dbReference type="CDD" id="cd10017">
    <property type="entry name" value="B3_DNA"/>
    <property type="match status" value="1"/>
</dbReference>
<dbReference type="GO" id="GO:0003677">
    <property type="term" value="F:DNA binding"/>
    <property type="evidence" value="ECO:0007669"/>
    <property type="project" value="UniProtKB-KW"/>
</dbReference>
<dbReference type="AlphaFoldDB" id="A0A6A4Q136"/>
<dbReference type="GO" id="GO:0003700">
    <property type="term" value="F:DNA-binding transcription factor activity"/>
    <property type="evidence" value="ECO:0007669"/>
    <property type="project" value="InterPro"/>
</dbReference>
<evidence type="ECO:0000313" key="6">
    <source>
        <dbReference type="EMBL" id="KAE9607214.1"/>
    </source>
</evidence>
<organism evidence="6 7">
    <name type="scientific">Lupinus albus</name>
    <name type="common">White lupine</name>
    <name type="synonym">Lupinus termis</name>
    <dbReference type="NCBI Taxonomy" id="3870"/>
    <lineage>
        <taxon>Eukaryota</taxon>
        <taxon>Viridiplantae</taxon>
        <taxon>Streptophyta</taxon>
        <taxon>Embryophyta</taxon>
        <taxon>Tracheophyta</taxon>
        <taxon>Spermatophyta</taxon>
        <taxon>Magnoliopsida</taxon>
        <taxon>eudicotyledons</taxon>
        <taxon>Gunneridae</taxon>
        <taxon>Pentapetalae</taxon>
        <taxon>rosids</taxon>
        <taxon>fabids</taxon>
        <taxon>Fabales</taxon>
        <taxon>Fabaceae</taxon>
        <taxon>Papilionoideae</taxon>
        <taxon>50 kb inversion clade</taxon>
        <taxon>genistoids sensu lato</taxon>
        <taxon>core genistoids</taxon>
        <taxon>Genisteae</taxon>
        <taxon>Lupinus</taxon>
    </lineage>
</organism>
<dbReference type="OrthoDB" id="757982at2759"/>
<comment type="caution">
    <text evidence="6">The sequence shown here is derived from an EMBL/GenBank/DDBJ whole genome shotgun (WGS) entry which is preliminary data.</text>
</comment>
<reference evidence="7" key="1">
    <citation type="journal article" date="2020" name="Nat. Commun.">
        <title>Genome sequence of the cluster root forming white lupin.</title>
        <authorList>
            <person name="Hufnagel B."/>
            <person name="Marques A."/>
            <person name="Soriano A."/>
            <person name="Marques L."/>
            <person name="Divol F."/>
            <person name="Doumas P."/>
            <person name="Sallet E."/>
            <person name="Mancinotti D."/>
            <person name="Carrere S."/>
            <person name="Marande W."/>
            <person name="Arribat S."/>
            <person name="Keller J."/>
            <person name="Huneau C."/>
            <person name="Blein T."/>
            <person name="Aime D."/>
            <person name="Laguerre M."/>
            <person name="Taylor J."/>
            <person name="Schubert V."/>
            <person name="Nelson M."/>
            <person name="Geu-Flores F."/>
            <person name="Crespi M."/>
            <person name="Gallardo-Guerrero K."/>
            <person name="Delaux P.-M."/>
            <person name="Salse J."/>
            <person name="Berges H."/>
            <person name="Guyot R."/>
            <person name="Gouzy J."/>
            <person name="Peret B."/>
        </authorList>
    </citation>
    <scope>NUCLEOTIDE SEQUENCE [LARGE SCALE GENOMIC DNA]</scope>
    <source>
        <strain evidence="7">cv. Amiga</strain>
    </source>
</reference>
<dbReference type="InterPro" id="IPR003340">
    <property type="entry name" value="B3_DNA-bd"/>
</dbReference>
<evidence type="ECO:0000256" key="1">
    <source>
        <dbReference type="ARBA" id="ARBA00004123"/>
    </source>
</evidence>
<keyword evidence="4" id="KW-0804">Transcription</keyword>
<dbReference type="Gene3D" id="2.40.330.10">
    <property type="entry name" value="DNA-binding pseudobarrel domain"/>
    <property type="match status" value="1"/>
</dbReference>
<accession>A0A6A4Q136</accession>
<protein>
    <submittedName>
        <fullName evidence="6">Putative transcription factor B3-Domain family</fullName>
    </submittedName>
</protein>
<dbReference type="SUPFAM" id="SSF101936">
    <property type="entry name" value="DNA-binding pseudobarrel domain"/>
    <property type="match status" value="1"/>
</dbReference>
<evidence type="ECO:0000313" key="7">
    <source>
        <dbReference type="Proteomes" id="UP000447434"/>
    </source>
</evidence>
<dbReference type="InterPro" id="IPR015300">
    <property type="entry name" value="DNA-bd_pseudobarrel_sf"/>
</dbReference>